<proteinExistence type="predicted"/>
<evidence type="ECO:0000313" key="2">
    <source>
        <dbReference type="EMBL" id="GBO23079.1"/>
    </source>
</evidence>
<feature type="compositionally biased region" description="Polar residues" evidence="1">
    <location>
        <begin position="14"/>
        <end position="28"/>
    </location>
</feature>
<dbReference type="EMBL" id="BGPR01046118">
    <property type="protein sequence ID" value="GBO23079.1"/>
    <property type="molecule type" value="Genomic_DNA"/>
</dbReference>
<evidence type="ECO:0000313" key="3">
    <source>
        <dbReference type="Proteomes" id="UP000499080"/>
    </source>
</evidence>
<accession>A0A4Y2VCV7</accession>
<comment type="caution">
    <text evidence="2">The sequence shown here is derived from an EMBL/GenBank/DDBJ whole genome shotgun (WGS) entry which is preliminary data.</text>
</comment>
<reference evidence="2 3" key="1">
    <citation type="journal article" date="2019" name="Sci. Rep.">
        <title>Orb-weaving spider Araneus ventricosus genome elucidates the spidroin gene catalogue.</title>
        <authorList>
            <person name="Kono N."/>
            <person name="Nakamura H."/>
            <person name="Ohtoshi R."/>
            <person name="Moran D.A.P."/>
            <person name="Shinohara A."/>
            <person name="Yoshida Y."/>
            <person name="Fujiwara M."/>
            <person name="Mori M."/>
            <person name="Tomita M."/>
            <person name="Arakawa K."/>
        </authorList>
    </citation>
    <scope>NUCLEOTIDE SEQUENCE [LARGE SCALE GENOMIC DNA]</scope>
</reference>
<organism evidence="2 3">
    <name type="scientific">Araneus ventricosus</name>
    <name type="common">Orbweaver spider</name>
    <name type="synonym">Epeira ventricosa</name>
    <dbReference type="NCBI Taxonomy" id="182803"/>
    <lineage>
        <taxon>Eukaryota</taxon>
        <taxon>Metazoa</taxon>
        <taxon>Ecdysozoa</taxon>
        <taxon>Arthropoda</taxon>
        <taxon>Chelicerata</taxon>
        <taxon>Arachnida</taxon>
        <taxon>Araneae</taxon>
        <taxon>Araneomorphae</taxon>
        <taxon>Entelegynae</taxon>
        <taxon>Araneoidea</taxon>
        <taxon>Araneidae</taxon>
        <taxon>Araneus</taxon>
    </lineage>
</organism>
<evidence type="ECO:0000256" key="1">
    <source>
        <dbReference type="SAM" id="MobiDB-lite"/>
    </source>
</evidence>
<dbReference type="Proteomes" id="UP000499080">
    <property type="component" value="Unassembled WGS sequence"/>
</dbReference>
<protein>
    <submittedName>
        <fullName evidence="2">Uncharacterized protein</fullName>
    </submittedName>
</protein>
<dbReference type="AlphaFoldDB" id="A0A4Y2VCV7"/>
<sequence>MRRIRRSQNRQRNTGNVNTRSQVTAQRQWQRRRCSGERTNGSSNSRPSNNGTISARKGNANASQHVVVMPYRKMHTYTLTFTTQQIARQRLSPGLYQAGTRPALVTGRAALQNEASFSFRPGSARSSVTGCSQVMFVTENITVSGQPVYQAQACKFVKKLTGRLRPGQARVSGQPPG</sequence>
<keyword evidence="3" id="KW-1185">Reference proteome</keyword>
<feature type="compositionally biased region" description="Low complexity" evidence="1">
    <location>
        <begin position="38"/>
        <end position="52"/>
    </location>
</feature>
<name>A0A4Y2VCV7_ARAVE</name>
<feature type="region of interest" description="Disordered" evidence="1">
    <location>
        <begin position="1"/>
        <end position="61"/>
    </location>
</feature>
<gene>
    <name evidence="2" type="ORF">AVEN_98083_1</name>
</gene>